<reference evidence="6" key="1">
    <citation type="journal article" date="2019" name="Int. J. Syst. Evol. Microbiol.">
        <title>The Global Catalogue of Microorganisms (GCM) 10K type strain sequencing project: providing services to taxonomists for standard genome sequencing and annotation.</title>
        <authorList>
            <consortium name="The Broad Institute Genomics Platform"/>
            <consortium name="The Broad Institute Genome Sequencing Center for Infectious Disease"/>
            <person name="Wu L."/>
            <person name="Ma J."/>
        </authorList>
    </citation>
    <scope>NUCLEOTIDE SEQUENCE [LARGE SCALE GENOMIC DNA]</scope>
    <source>
        <strain evidence="6">JCM 3115</strain>
    </source>
</reference>
<accession>A0ABQ2QMH6</accession>
<dbReference type="Gene3D" id="3.40.50.720">
    <property type="entry name" value="NAD(P)-binding Rossmann-like Domain"/>
    <property type="match status" value="1"/>
</dbReference>
<feature type="domain" description="Gfo/Idh/MocA-like oxidoreductase N-terminal" evidence="3">
    <location>
        <begin position="6"/>
        <end position="122"/>
    </location>
</feature>
<protein>
    <recommendedName>
        <fullName evidence="7">Dehydrogenase</fullName>
    </recommendedName>
</protein>
<comment type="caution">
    <text evidence="5">The sequence shown here is derived from an EMBL/GenBank/DDBJ whole genome shotgun (WGS) entry which is preliminary data.</text>
</comment>
<keyword evidence="6" id="KW-1185">Reference proteome</keyword>
<dbReference type="InterPro" id="IPR050463">
    <property type="entry name" value="Gfo/Idh/MocA_oxidrdct_glycsds"/>
</dbReference>
<dbReference type="Pfam" id="PF14100">
    <property type="entry name" value="DUF6807"/>
    <property type="match status" value="1"/>
</dbReference>
<evidence type="ECO:0000256" key="1">
    <source>
        <dbReference type="ARBA" id="ARBA00023002"/>
    </source>
</evidence>
<proteinExistence type="predicted"/>
<evidence type="ECO:0000313" key="5">
    <source>
        <dbReference type="EMBL" id="GGP87380.1"/>
    </source>
</evidence>
<dbReference type="PANTHER" id="PTHR43818:SF11">
    <property type="entry name" value="BCDNA.GH03377"/>
    <property type="match status" value="1"/>
</dbReference>
<dbReference type="Proteomes" id="UP000611554">
    <property type="component" value="Unassembled WGS sequence"/>
</dbReference>
<evidence type="ECO:0000259" key="4">
    <source>
        <dbReference type="Pfam" id="PF22725"/>
    </source>
</evidence>
<organism evidence="5 6">
    <name type="scientific">Streptosporangium pseudovulgare</name>
    <dbReference type="NCBI Taxonomy" id="35765"/>
    <lineage>
        <taxon>Bacteria</taxon>
        <taxon>Bacillati</taxon>
        <taxon>Actinomycetota</taxon>
        <taxon>Actinomycetes</taxon>
        <taxon>Streptosporangiales</taxon>
        <taxon>Streptosporangiaceae</taxon>
        <taxon>Streptosporangium</taxon>
    </lineage>
</organism>
<sequence>MTEPVRVVLAGAHGHGWWHMENLRRLSAAGTVELAGVCDVRPVEGLPDGVAFSGDLVELIGRTGAEAAILCTPIHTHADLAVRALRAGAHLLLEKPPAAAYDGYERIAAAVRETGLACQVGFQSLGSEAVPAVRKLIRDGAIGRVTGIGAAGAWARPYSYYSRVPWAGKRRADGVDVVDGVLTNPLAHAVATAIAVSGAEVESVEVELYRANAIEADDTSSARLRMDDGTTITVAVSLCADRRHEPYLVVHGETGRIRLTYTEDRVEFGGASATHPRADLLENLVAHIRGGADLLVPLERTAGFMRVLEAVRLAPEPRVIPDAFQEVGAEQRVLPGIAGITAASAERMALYSELGVPWALDAATPPAPPTMPATTPASVPASASVSVPAPAPAPAPVPAGAAVASASGTATSMSGSAGTAGSAVGLDVGGVRVAEYVIRPRLPETSSPRPYLHPVRTLSGTVVTEFAPADHVHHLGVSVAVSDLGGGNFWGGRTYVRDRGPAWLGDHGSQHHLAFLRHDPAGFTETLSWRGPGGTEIAREEREVRAVELDGCWALDFSFTLTNLTGAPLAVRSSATKGRAGAGYGGFFWRAPGRTAGREVFTEDAEGEDRVHGSTAPWLALASPGWTLVFAQRSDPWFVRTAEYPGVGPALAWEKPLVIEDVLTRRVVTVVADGRLDRAAAAALAEKAMT</sequence>
<dbReference type="InterPro" id="IPR055170">
    <property type="entry name" value="GFO_IDH_MocA-like_dom"/>
</dbReference>
<keyword evidence="1" id="KW-0560">Oxidoreductase</keyword>
<dbReference type="Gene3D" id="3.30.360.10">
    <property type="entry name" value="Dihydrodipicolinate Reductase, domain 2"/>
    <property type="match status" value="1"/>
</dbReference>
<dbReference type="RefSeq" id="WP_308426252.1">
    <property type="nucleotide sequence ID" value="NZ_BMQJ01000003.1"/>
</dbReference>
<evidence type="ECO:0008006" key="7">
    <source>
        <dbReference type="Google" id="ProtNLM"/>
    </source>
</evidence>
<feature type="domain" description="GFO/IDH/MocA-like oxidoreductase" evidence="4">
    <location>
        <begin position="132"/>
        <end position="258"/>
    </location>
</feature>
<dbReference type="Pfam" id="PF22725">
    <property type="entry name" value="GFO_IDH_MocA_C3"/>
    <property type="match status" value="1"/>
</dbReference>
<dbReference type="EMBL" id="BMQJ01000003">
    <property type="protein sequence ID" value="GGP87380.1"/>
    <property type="molecule type" value="Genomic_DNA"/>
</dbReference>
<evidence type="ECO:0000256" key="2">
    <source>
        <dbReference type="SAM" id="MobiDB-lite"/>
    </source>
</evidence>
<dbReference type="PANTHER" id="PTHR43818">
    <property type="entry name" value="BCDNA.GH03377"/>
    <property type="match status" value="1"/>
</dbReference>
<name>A0ABQ2QMH6_9ACTN</name>
<dbReference type="InterPro" id="IPR029475">
    <property type="entry name" value="DUF6807"/>
</dbReference>
<evidence type="ECO:0000313" key="6">
    <source>
        <dbReference type="Proteomes" id="UP000611554"/>
    </source>
</evidence>
<feature type="compositionally biased region" description="Low complexity" evidence="2">
    <location>
        <begin position="372"/>
        <end position="388"/>
    </location>
</feature>
<dbReference type="InterPro" id="IPR000683">
    <property type="entry name" value="Gfo/Idh/MocA-like_OxRdtase_N"/>
</dbReference>
<dbReference type="SUPFAM" id="SSF51735">
    <property type="entry name" value="NAD(P)-binding Rossmann-fold domains"/>
    <property type="match status" value="1"/>
</dbReference>
<gene>
    <name evidence="5" type="ORF">GCM10010140_15890</name>
</gene>
<dbReference type="Pfam" id="PF01408">
    <property type="entry name" value="GFO_IDH_MocA"/>
    <property type="match status" value="1"/>
</dbReference>
<feature type="region of interest" description="Disordered" evidence="2">
    <location>
        <begin position="367"/>
        <end position="394"/>
    </location>
</feature>
<dbReference type="SUPFAM" id="SSF55347">
    <property type="entry name" value="Glyceraldehyde-3-phosphate dehydrogenase-like, C-terminal domain"/>
    <property type="match status" value="1"/>
</dbReference>
<evidence type="ECO:0000259" key="3">
    <source>
        <dbReference type="Pfam" id="PF01408"/>
    </source>
</evidence>
<dbReference type="InterPro" id="IPR036291">
    <property type="entry name" value="NAD(P)-bd_dom_sf"/>
</dbReference>